<dbReference type="InterPro" id="IPR050307">
    <property type="entry name" value="Sterol_Desaturase_Related"/>
</dbReference>
<keyword evidence="4" id="KW-0472">Membrane</keyword>
<dbReference type="GO" id="GO:0016491">
    <property type="term" value="F:oxidoreductase activity"/>
    <property type="evidence" value="ECO:0007669"/>
    <property type="project" value="InterPro"/>
</dbReference>
<evidence type="ECO:0000256" key="3">
    <source>
        <dbReference type="ARBA" id="ARBA00022989"/>
    </source>
</evidence>
<reference evidence="6" key="1">
    <citation type="submission" date="2016-04" db="EMBL/GenBank/DDBJ databases">
        <authorList>
            <person name="Nguyen H.D."/>
            <person name="Samba Siva P."/>
            <person name="Cullis J."/>
            <person name="Levesque C.A."/>
            <person name="Hambleton S."/>
        </authorList>
    </citation>
    <scope>NUCLEOTIDE SEQUENCE</scope>
    <source>
        <strain evidence="6">DAOMC 236422</strain>
    </source>
</reference>
<evidence type="ECO:0000256" key="2">
    <source>
        <dbReference type="ARBA" id="ARBA00022692"/>
    </source>
</evidence>
<dbReference type="Proteomes" id="UP000078113">
    <property type="component" value="Unassembled WGS sequence"/>
</dbReference>
<dbReference type="GO" id="GO:0016020">
    <property type="term" value="C:membrane"/>
    <property type="evidence" value="ECO:0007669"/>
    <property type="project" value="UniProtKB-SubCell"/>
</dbReference>
<evidence type="ECO:0000313" key="7">
    <source>
        <dbReference type="Proteomes" id="UP000078113"/>
    </source>
</evidence>
<evidence type="ECO:0000256" key="4">
    <source>
        <dbReference type="ARBA" id="ARBA00023136"/>
    </source>
</evidence>
<feature type="domain" description="Fatty acid hydroxylase" evidence="5">
    <location>
        <begin position="212"/>
        <end position="308"/>
    </location>
</feature>
<comment type="caution">
    <text evidence="6">The sequence shown here is derived from an EMBL/GenBank/DDBJ whole genome shotgun (WGS) entry which is preliminary data.</text>
</comment>
<organism evidence="6 7">
    <name type="scientific">Tilletia walkeri</name>
    <dbReference type="NCBI Taxonomy" id="117179"/>
    <lineage>
        <taxon>Eukaryota</taxon>
        <taxon>Fungi</taxon>
        <taxon>Dikarya</taxon>
        <taxon>Basidiomycota</taxon>
        <taxon>Ustilaginomycotina</taxon>
        <taxon>Exobasidiomycetes</taxon>
        <taxon>Tilletiales</taxon>
        <taxon>Tilletiaceae</taxon>
        <taxon>Tilletia</taxon>
    </lineage>
</organism>
<comment type="subcellular location">
    <subcellularLocation>
        <location evidence="1">Membrane</location>
    </subcellularLocation>
</comment>
<keyword evidence="7" id="KW-1185">Reference proteome</keyword>
<dbReference type="Pfam" id="PF04116">
    <property type="entry name" value="FA_hydroxylase"/>
    <property type="match status" value="1"/>
</dbReference>
<dbReference type="GO" id="GO:0005506">
    <property type="term" value="F:iron ion binding"/>
    <property type="evidence" value="ECO:0007669"/>
    <property type="project" value="InterPro"/>
</dbReference>
<proteinExistence type="predicted"/>
<dbReference type="AlphaFoldDB" id="A0A8X7T3K8"/>
<evidence type="ECO:0000313" key="6">
    <source>
        <dbReference type="EMBL" id="KAE8267612.1"/>
    </source>
</evidence>
<gene>
    <name evidence="6" type="ORF">A4X09_0g4731</name>
</gene>
<reference evidence="6" key="2">
    <citation type="journal article" date="2019" name="IMA Fungus">
        <title>Genome sequencing and comparison of five Tilletia species to identify candidate genes for the detection of regulated species infecting wheat.</title>
        <authorList>
            <person name="Nguyen H.D.T."/>
            <person name="Sultana T."/>
            <person name="Kesanakurti P."/>
            <person name="Hambleton S."/>
        </authorList>
    </citation>
    <scope>NUCLEOTIDE SEQUENCE</scope>
    <source>
        <strain evidence="6">DAOMC 236422</strain>
    </source>
</reference>
<keyword evidence="2" id="KW-0812">Transmembrane</keyword>
<name>A0A8X7T3K8_9BASI</name>
<keyword evidence="3" id="KW-1133">Transmembrane helix</keyword>
<evidence type="ECO:0000259" key="5">
    <source>
        <dbReference type="Pfam" id="PF04116"/>
    </source>
</evidence>
<accession>A0A8X7T3K8</accession>
<dbReference type="GO" id="GO:0008610">
    <property type="term" value="P:lipid biosynthetic process"/>
    <property type="evidence" value="ECO:0007669"/>
    <property type="project" value="InterPro"/>
</dbReference>
<dbReference type="InterPro" id="IPR006694">
    <property type="entry name" value="Fatty_acid_hydroxylase"/>
</dbReference>
<dbReference type="PANTHER" id="PTHR11863">
    <property type="entry name" value="STEROL DESATURASE"/>
    <property type="match status" value="1"/>
</dbReference>
<evidence type="ECO:0000256" key="1">
    <source>
        <dbReference type="ARBA" id="ARBA00004370"/>
    </source>
</evidence>
<dbReference type="EMBL" id="LWDG02000212">
    <property type="protein sequence ID" value="KAE8267612.1"/>
    <property type="molecule type" value="Genomic_DNA"/>
</dbReference>
<protein>
    <recommendedName>
        <fullName evidence="5">Fatty acid hydroxylase domain-containing protein</fullName>
    </recommendedName>
</protein>
<sequence length="332" mass="37720">MTTLGPPPSYAEAVSSGVDVKRKETKAVSPAATAAPAEKRIWQQQIVEPKQLIGNMKSTWWRTPANTFAEELLTRLQPHTLPQVGPRKGKLPVFTPAQQLRWMAPQFIAPILIPWLSRRYGLRWPKWAMVAFSTTHWLRFAGNVVHLFVKLGHKWGYFDGTKPRDKVPDSAVQHLAFVYPSVAVARMLIGVLLIYKPRDPVRLTALLPVKAFLYSIVLDLFFYTYHRSCHEVEWLWKIHSTHHLTKRPSPILALLADEGQEIIEVLLCPLGATFIMQKLLPMTYQEWYLTQLMVVFNEIAGHSGLRAYVEASVTSIPLKPFGAALALEDHDM</sequence>